<keyword evidence="1" id="KW-1133">Transmembrane helix</keyword>
<reference evidence="2" key="2">
    <citation type="journal article" date="2015" name="Data Brief">
        <title>Shoot transcriptome of the giant reed, Arundo donax.</title>
        <authorList>
            <person name="Barrero R.A."/>
            <person name="Guerrero F.D."/>
            <person name="Moolhuijzen P."/>
            <person name="Goolsby J.A."/>
            <person name="Tidwell J."/>
            <person name="Bellgard S.E."/>
            <person name="Bellgard M.I."/>
        </authorList>
    </citation>
    <scope>NUCLEOTIDE SEQUENCE</scope>
    <source>
        <tissue evidence="2">Shoot tissue taken approximately 20 cm above the soil surface</tissue>
    </source>
</reference>
<protein>
    <submittedName>
        <fullName evidence="2">Uncharacterized protein</fullName>
    </submittedName>
</protein>
<organism evidence="2">
    <name type="scientific">Arundo donax</name>
    <name type="common">Giant reed</name>
    <name type="synonym">Donax arundinaceus</name>
    <dbReference type="NCBI Taxonomy" id="35708"/>
    <lineage>
        <taxon>Eukaryota</taxon>
        <taxon>Viridiplantae</taxon>
        <taxon>Streptophyta</taxon>
        <taxon>Embryophyta</taxon>
        <taxon>Tracheophyta</taxon>
        <taxon>Spermatophyta</taxon>
        <taxon>Magnoliopsida</taxon>
        <taxon>Liliopsida</taxon>
        <taxon>Poales</taxon>
        <taxon>Poaceae</taxon>
        <taxon>PACMAD clade</taxon>
        <taxon>Arundinoideae</taxon>
        <taxon>Arundineae</taxon>
        <taxon>Arundo</taxon>
    </lineage>
</organism>
<evidence type="ECO:0000313" key="2">
    <source>
        <dbReference type="EMBL" id="JAD82949.1"/>
    </source>
</evidence>
<sequence length="87" mass="10222">MELMHFPLVLMGICTGILNMVMVRFMDLRTTSTRPRTTSHRLLPVSQYTRLKMANQLLRYKMFLPQLLISSLSWWTPPKQLRAALMV</sequence>
<accession>A0A0A9D2V2</accession>
<evidence type="ECO:0000256" key="1">
    <source>
        <dbReference type="SAM" id="Phobius"/>
    </source>
</evidence>
<dbReference type="EMBL" id="GBRH01214946">
    <property type="protein sequence ID" value="JAD82949.1"/>
    <property type="molecule type" value="Transcribed_RNA"/>
</dbReference>
<proteinExistence type="predicted"/>
<reference evidence="2" key="1">
    <citation type="submission" date="2014-09" db="EMBL/GenBank/DDBJ databases">
        <authorList>
            <person name="Magalhaes I.L.F."/>
            <person name="Oliveira U."/>
            <person name="Santos F.R."/>
            <person name="Vidigal T.H.D.A."/>
            <person name="Brescovit A.D."/>
            <person name="Santos A.J."/>
        </authorList>
    </citation>
    <scope>NUCLEOTIDE SEQUENCE</scope>
    <source>
        <tissue evidence="2">Shoot tissue taken approximately 20 cm above the soil surface</tissue>
    </source>
</reference>
<name>A0A0A9D2V2_ARUDO</name>
<keyword evidence="1" id="KW-0472">Membrane</keyword>
<keyword evidence="1" id="KW-0812">Transmembrane</keyword>
<dbReference type="AlphaFoldDB" id="A0A0A9D2V2"/>
<feature type="transmembrane region" description="Helical" evidence="1">
    <location>
        <begin position="6"/>
        <end position="26"/>
    </location>
</feature>